<sequence length="434" mass="47382">MREGNALLEALVSQCKRYKGGLFIHLPWEVGVSGPCAAVKPVELACCRNIAHIAKITLSPFRTGDAALSETLQTPSRSIDTHPSSPSIRYSLFISTRYTQRIQDDIRLQQWESSSWLGSKTAFYTESLRAMFKTLSILESITLGGCDGAEGNIHGASTCGLGLTIEQDQAAFKDYKTEQGVTKERKHLHEMIQPVIEEVWDFHQEPSSLLWPTRQGGHPRTVTESRDCNAISAGDFQHHLNPNQVGERRRLRLASPPHLNLLTSPHPIPSIYIQPTTPLRSVPLLSTPSPSPLVTLPNLIPRLNRPTGSRRPTSLGNRPLKVTIQIMKTCHERNPPITTISRTGFDIPDSQPIVVDFPEHVDSSMAPAVVAADAELVLGVTPVVFFAADVVGGGVALLLLLDDDGGGGIVLGSGQGLADEEEWCDEGLIVVWEI</sequence>
<gene>
    <name evidence="1" type="ORF">MYCFIDRAFT_178467</name>
</gene>
<dbReference type="RefSeq" id="XP_007930715.1">
    <property type="nucleotide sequence ID" value="XM_007932524.1"/>
</dbReference>
<organism evidence="1 2">
    <name type="scientific">Pseudocercospora fijiensis (strain CIRAD86)</name>
    <name type="common">Black leaf streak disease fungus</name>
    <name type="synonym">Mycosphaerella fijiensis</name>
    <dbReference type="NCBI Taxonomy" id="383855"/>
    <lineage>
        <taxon>Eukaryota</taxon>
        <taxon>Fungi</taxon>
        <taxon>Dikarya</taxon>
        <taxon>Ascomycota</taxon>
        <taxon>Pezizomycotina</taxon>
        <taxon>Dothideomycetes</taxon>
        <taxon>Dothideomycetidae</taxon>
        <taxon>Mycosphaerellales</taxon>
        <taxon>Mycosphaerellaceae</taxon>
        <taxon>Pseudocercospora</taxon>
    </lineage>
</organism>
<name>M3ALK6_PSEFD</name>
<evidence type="ECO:0000313" key="1">
    <source>
        <dbReference type="EMBL" id="EME78317.1"/>
    </source>
</evidence>
<evidence type="ECO:0000313" key="2">
    <source>
        <dbReference type="Proteomes" id="UP000016932"/>
    </source>
</evidence>
<protein>
    <submittedName>
        <fullName evidence="1">Uncharacterized protein</fullName>
    </submittedName>
</protein>
<keyword evidence="2" id="KW-1185">Reference proteome</keyword>
<proteinExistence type="predicted"/>
<dbReference type="AlphaFoldDB" id="M3ALK6"/>
<dbReference type="EMBL" id="KB446563">
    <property type="protein sequence ID" value="EME78317.1"/>
    <property type="molecule type" value="Genomic_DNA"/>
</dbReference>
<dbReference type="HOGENOM" id="CLU_631804_0_0_1"/>
<dbReference type="GeneID" id="19333945"/>
<accession>M3ALK6</accession>
<dbReference type="KEGG" id="pfj:MYCFIDRAFT_178467"/>
<reference evidence="1 2" key="1">
    <citation type="journal article" date="2012" name="PLoS Pathog.">
        <title>Diverse lifestyles and strategies of plant pathogenesis encoded in the genomes of eighteen Dothideomycetes fungi.</title>
        <authorList>
            <person name="Ohm R.A."/>
            <person name="Feau N."/>
            <person name="Henrissat B."/>
            <person name="Schoch C.L."/>
            <person name="Horwitz B.A."/>
            <person name="Barry K.W."/>
            <person name="Condon B.J."/>
            <person name="Copeland A.C."/>
            <person name="Dhillon B."/>
            <person name="Glaser F."/>
            <person name="Hesse C.N."/>
            <person name="Kosti I."/>
            <person name="LaButti K."/>
            <person name="Lindquist E.A."/>
            <person name="Lucas S."/>
            <person name="Salamov A.A."/>
            <person name="Bradshaw R.E."/>
            <person name="Ciuffetti L."/>
            <person name="Hamelin R.C."/>
            <person name="Kema G.H.J."/>
            <person name="Lawrence C."/>
            <person name="Scott J.A."/>
            <person name="Spatafora J.W."/>
            <person name="Turgeon B.G."/>
            <person name="de Wit P.J.G.M."/>
            <person name="Zhong S."/>
            <person name="Goodwin S.B."/>
            <person name="Grigoriev I.V."/>
        </authorList>
    </citation>
    <scope>NUCLEOTIDE SEQUENCE [LARGE SCALE GENOMIC DNA]</scope>
    <source>
        <strain evidence="1 2">CIRAD86</strain>
    </source>
</reference>
<dbReference type="Proteomes" id="UP000016932">
    <property type="component" value="Unassembled WGS sequence"/>
</dbReference>
<dbReference type="VEuPathDB" id="FungiDB:MYCFIDRAFT_178467"/>